<accession>A0ACB8GPU9</accession>
<keyword evidence="2" id="KW-1185">Reference proteome</keyword>
<sequence length="343" mass="37148">MSSTVNSETQTYIVVLKDGISTQTFLASLHAHSESFKTFSADAVHTYEDVLNGFCGTFNQNQAEAFEAHPDVKYIEKDAVGEIFAQQNNAPWGLGRLSRISPFPISTKPLPNKFFYFYDYPAGKGVDIYIVDTGIDTSHPSFEKRALWGKTFAGTPNKDLNGHGTHVAGTAISKLYGVAKTATAIAVKIGDDGIRALDWIISSVRNTKRPSVVNLSIGAAQSRAIDDSVEKLFRAKIPVVAAAGNSNKDAKTISPARSPFAITVGASNIQDKRYTLSNYGSVVNVFAPGSTTYIWPPRVFDFTGIKYTFKLLGQKTVEGEADDNSTCTEDAPDNTKHDVIGEA</sequence>
<proteinExistence type="predicted"/>
<protein>
    <submittedName>
        <fullName evidence="1">Proteinase K</fullName>
    </submittedName>
</protein>
<comment type="caution">
    <text evidence="1">The sequence shown here is derived from an EMBL/GenBank/DDBJ whole genome shotgun (WGS) entry which is preliminary data.</text>
</comment>
<organism evidence="1 2">
    <name type="scientific">Psilocybe cubensis</name>
    <name type="common">Psychedelic mushroom</name>
    <name type="synonym">Stropharia cubensis</name>
    <dbReference type="NCBI Taxonomy" id="181762"/>
    <lineage>
        <taxon>Eukaryota</taxon>
        <taxon>Fungi</taxon>
        <taxon>Dikarya</taxon>
        <taxon>Basidiomycota</taxon>
        <taxon>Agaricomycotina</taxon>
        <taxon>Agaricomycetes</taxon>
        <taxon>Agaricomycetidae</taxon>
        <taxon>Agaricales</taxon>
        <taxon>Agaricineae</taxon>
        <taxon>Strophariaceae</taxon>
        <taxon>Psilocybe</taxon>
    </lineage>
</organism>
<dbReference type="Proteomes" id="UP000664032">
    <property type="component" value="Unassembled WGS sequence"/>
</dbReference>
<evidence type="ECO:0000313" key="2">
    <source>
        <dbReference type="Proteomes" id="UP000664032"/>
    </source>
</evidence>
<gene>
    <name evidence="1" type="ORF">JR316_0011170</name>
</gene>
<reference evidence="1" key="1">
    <citation type="submission" date="2021-10" db="EMBL/GenBank/DDBJ databases">
        <title>Psilocybe cubensis genome.</title>
        <authorList>
            <person name="Mckernan K.J."/>
            <person name="Crawford S."/>
            <person name="Trippe A."/>
            <person name="Kane L.T."/>
            <person name="Mclaughlin S."/>
        </authorList>
    </citation>
    <scope>NUCLEOTIDE SEQUENCE</scope>
    <source>
        <strain evidence="1">MGC-MH-2018</strain>
    </source>
</reference>
<evidence type="ECO:0000313" key="1">
    <source>
        <dbReference type="EMBL" id="KAH9477251.1"/>
    </source>
</evidence>
<name>A0ACB8GPU9_PSICU</name>
<dbReference type="EMBL" id="JAFIQS020000010">
    <property type="protein sequence ID" value="KAH9477251.1"/>
    <property type="molecule type" value="Genomic_DNA"/>
</dbReference>